<organism evidence="9 10">
    <name type="scientific">Fundidesulfovibrio magnetotacticus</name>
    <dbReference type="NCBI Taxonomy" id="2730080"/>
    <lineage>
        <taxon>Bacteria</taxon>
        <taxon>Pseudomonadati</taxon>
        <taxon>Thermodesulfobacteriota</taxon>
        <taxon>Desulfovibrionia</taxon>
        <taxon>Desulfovibrionales</taxon>
        <taxon>Desulfovibrionaceae</taxon>
        <taxon>Fundidesulfovibrio</taxon>
    </lineage>
</organism>
<dbReference type="InterPro" id="IPR014776">
    <property type="entry name" value="4pyrrole_Mease_sub2"/>
</dbReference>
<comment type="caution">
    <text evidence="9">The sequence shown here is derived from an EMBL/GenBank/DDBJ whole genome shotgun (WGS) entry which is preliminary data.</text>
</comment>
<protein>
    <submittedName>
        <fullName evidence="9">Cobalt-precorrin-2 C(20)-methyltransferase</fullName>
        <ecNumber evidence="9">2.1.1.151</ecNumber>
    </submittedName>
</protein>
<dbReference type="InterPro" id="IPR014777">
    <property type="entry name" value="4pyrrole_Mease_sub1"/>
</dbReference>
<dbReference type="UniPathway" id="UPA00148"/>
<dbReference type="SUPFAM" id="SSF53790">
    <property type="entry name" value="Tetrapyrrole methylase"/>
    <property type="match status" value="1"/>
</dbReference>
<dbReference type="InterPro" id="IPR006364">
    <property type="entry name" value="CobI/CbiL/CobIJ_dom"/>
</dbReference>
<reference evidence="9 10" key="1">
    <citation type="submission" date="2020-04" db="EMBL/GenBank/DDBJ databases">
        <authorList>
            <consortium name="Desulfovibrio sp. FSS-1 genome sequencing consortium"/>
            <person name="Shimoshige H."/>
            <person name="Kobayashi H."/>
            <person name="Maekawa T."/>
        </authorList>
    </citation>
    <scope>NUCLEOTIDE SEQUENCE [LARGE SCALE GENOMIC DNA]</scope>
    <source>
        <strain evidence="9 10">SIID29052-01</strain>
    </source>
</reference>
<dbReference type="NCBIfam" id="TIGR01467">
    <property type="entry name" value="cobI_cbiL"/>
    <property type="match status" value="1"/>
</dbReference>
<feature type="domain" description="Tetrapyrrole methylase" evidence="8">
    <location>
        <begin position="6"/>
        <end position="215"/>
    </location>
</feature>
<dbReference type="InterPro" id="IPR000878">
    <property type="entry name" value="4pyrrol_Mease"/>
</dbReference>
<evidence type="ECO:0000256" key="7">
    <source>
        <dbReference type="PIRNR" id="PIRNR036427"/>
    </source>
</evidence>
<dbReference type="GO" id="GO:0030788">
    <property type="term" value="F:precorrin-2 C20-methyltransferase activity"/>
    <property type="evidence" value="ECO:0007669"/>
    <property type="project" value="InterPro"/>
</dbReference>
<evidence type="ECO:0000259" key="8">
    <source>
        <dbReference type="Pfam" id="PF00590"/>
    </source>
</evidence>
<name>A0A6V8LWU3_9BACT</name>
<reference evidence="9 10" key="2">
    <citation type="submission" date="2020-05" db="EMBL/GenBank/DDBJ databases">
        <title>Draft genome sequence of Desulfovibrio sp. strainFSS-1.</title>
        <authorList>
            <person name="Shimoshige H."/>
            <person name="Kobayashi H."/>
            <person name="Maekawa T."/>
        </authorList>
    </citation>
    <scope>NUCLEOTIDE SEQUENCE [LARGE SCALE GENOMIC DNA]</scope>
    <source>
        <strain evidence="9 10">SIID29052-01</strain>
    </source>
</reference>
<evidence type="ECO:0000256" key="5">
    <source>
        <dbReference type="ARBA" id="ARBA00022679"/>
    </source>
</evidence>
<evidence type="ECO:0000256" key="4">
    <source>
        <dbReference type="ARBA" id="ARBA00022603"/>
    </source>
</evidence>
<dbReference type="GO" id="GO:0043781">
    <property type="term" value="F:cobalt-factor II C20-methyltransferase activity"/>
    <property type="evidence" value="ECO:0007669"/>
    <property type="project" value="UniProtKB-EC"/>
</dbReference>
<dbReference type="Proteomes" id="UP000494245">
    <property type="component" value="Unassembled WGS sequence"/>
</dbReference>
<dbReference type="RefSeq" id="WP_173085098.1">
    <property type="nucleotide sequence ID" value="NZ_BLTE01000011.1"/>
</dbReference>
<proteinExistence type="inferred from homology"/>
<evidence type="ECO:0000256" key="1">
    <source>
        <dbReference type="ARBA" id="ARBA00004953"/>
    </source>
</evidence>
<keyword evidence="4 9" id="KW-0489">Methyltransferase</keyword>
<dbReference type="Gene3D" id="3.30.950.10">
    <property type="entry name" value="Methyltransferase, Cobalt-precorrin-4 Transmethylase, Domain 2"/>
    <property type="match status" value="1"/>
</dbReference>
<dbReference type="EC" id="2.1.1.151" evidence="9"/>
<dbReference type="PANTHER" id="PTHR43467">
    <property type="entry name" value="COBALT-PRECORRIN-2 C(20)-METHYLTRANSFERASE"/>
    <property type="match status" value="1"/>
</dbReference>
<evidence type="ECO:0000313" key="9">
    <source>
        <dbReference type="EMBL" id="GFK94738.1"/>
    </source>
</evidence>
<dbReference type="GO" id="GO:0009236">
    <property type="term" value="P:cobalamin biosynthetic process"/>
    <property type="evidence" value="ECO:0007669"/>
    <property type="project" value="UniProtKB-UniRule"/>
</dbReference>
<sequence>MSRGVLHAVGVGPGDPDLLTLKAVKALRRSGVVFAASSTRNDHSLALSIASEHLPPGTPVELLGFPMTRDQEALEQAWQANARRVLDFLDTGRDAAFITLGDPMTYSTFLYLWRTMREMDPKALVEVAPGVSSVMAAAAAAGVGLAESDQSLAVLSGVDSEARLRAAIEACDTAVILKAYRSYPRLRALLCSMGLENRAVLVSRVGLEGQRVHEGLPPEDKPPYFSLIIVKK</sequence>
<accession>A0A6V8LWU3</accession>
<dbReference type="EMBL" id="BLTE01000011">
    <property type="protein sequence ID" value="GFK94738.1"/>
    <property type="molecule type" value="Genomic_DNA"/>
</dbReference>
<keyword evidence="6" id="KW-0949">S-adenosyl-L-methionine</keyword>
<keyword evidence="10" id="KW-1185">Reference proteome</keyword>
<dbReference type="AlphaFoldDB" id="A0A6V8LWU3"/>
<evidence type="ECO:0000256" key="6">
    <source>
        <dbReference type="ARBA" id="ARBA00022691"/>
    </source>
</evidence>
<dbReference type="PANTHER" id="PTHR43467:SF2">
    <property type="entry name" value="COBALT-PRECORRIN-2 C(20)-METHYLTRANSFERASE"/>
    <property type="match status" value="1"/>
</dbReference>
<keyword evidence="3" id="KW-0169">Cobalamin biosynthesis</keyword>
<dbReference type="InterPro" id="IPR035996">
    <property type="entry name" value="4pyrrol_Methylase_sf"/>
</dbReference>
<evidence type="ECO:0000313" key="10">
    <source>
        <dbReference type="Proteomes" id="UP000494245"/>
    </source>
</evidence>
<dbReference type="InterPro" id="IPR012382">
    <property type="entry name" value="CobI/CbiL"/>
</dbReference>
<dbReference type="CDD" id="cd11645">
    <property type="entry name" value="Precorrin_2_C20_MT"/>
    <property type="match status" value="1"/>
</dbReference>
<keyword evidence="5 9" id="KW-0808">Transferase</keyword>
<comment type="pathway">
    <text evidence="1">Cofactor biosynthesis; adenosylcobalamin biosynthesis.</text>
</comment>
<dbReference type="Pfam" id="PF00590">
    <property type="entry name" value="TP_methylase"/>
    <property type="match status" value="1"/>
</dbReference>
<dbReference type="GO" id="GO:0032259">
    <property type="term" value="P:methylation"/>
    <property type="evidence" value="ECO:0007669"/>
    <property type="project" value="UniProtKB-KW"/>
</dbReference>
<comment type="similarity">
    <text evidence="2 7">Belongs to the precorrin methyltransferase family.</text>
</comment>
<dbReference type="Gene3D" id="3.40.1010.10">
    <property type="entry name" value="Cobalt-precorrin-4 Transmethylase, Domain 1"/>
    <property type="match status" value="1"/>
</dbReference>
<dbReference type="PIRSF" id="PIRSF036427">
    <property type="entry name" value="Precrrn-2_mtase"/>
    <property type="match status" value="1"/>
</dbReference>
<evidence type="ECO:0000256" key="3">
    <source>
        <dbReference type="ARBA" id="ARBA00022573"/>
    </source>
</evidence>
<gene>
    <name evidence="9" type="primary">cbiL</name>
    <name evidence="9" type="ORF">NNJEOMEG_02585</name>
</gene>
<evidence type="ECO:0000256" key="2">
    <source>
        <dbReference type="ARBA" id="ARBA00005879"/>
    </source>
</evidence>